<keyword evidence="2" id="KW-1185">Reference proteome</keyword>
<protein>
    <recommendedName>
        <fullName evidence="3">Ligand-binding SRPBCC domain-containing protein</fullName>
    </recommendedName>
</protein>
<reference evidence="1 2" key="1">
    <citation type="submission" date="2024-02" db="EMBL/GenBank/DDBJ databases">
        <title>Rubritalea halochordaticola NBRC 107102.</title>
        <authorList>
            <person name="Ichikawa N."/>
            <person name="Katano-Makiyama Y."/>
            <person name="Hidaka K."/>
        </authorList>
    </citation>
    <scope>NUCLEOTIDE SEQUENCE [LARGE SCALE GENOMIC DNA]</scope>
    <source>
        <strain evidence="1 2">NBRC 107102</strain>
    </source>
</reference>
<sequence>MYHLHREQQLNCTLDEAWEFFSNPKNLDKLTPDAVGFKITHCQSEHMHEGQIIAYKVKVAPLIWVTWVTEITQVADKKHFIDDQRVGPYALWHHTHRFEENDQGVYMIDDVNYALPFGPIGRIAHALYVKKQLQHIFDERYRLAEEIFNA</sequence>
<dbReference type="Proteomes" id="UP001424741">
    <property type="component" value="Unassembled WGS sequence"/>
</dbReference>
<comment type="caution">
    <text evidence="1">The sequence shown here is derived from an EMBL/GenBank/DDBJ whole genome shotgun (WGS) entry which is preliminary data.</text>
</comment>
<dbReference type="RefSeq" id="WP_346189638.1">
    <property type="nucleotide sequence ID" value="NZ_BAABRL010000011.1"/>
</dbReference>
<evidence type="ECO:0000313" key="2">
    <source>
        <dbReference type="Proteomes" id="UP001424741"/>
    </source>
</evidence>
<evidence type="ECO:0000313" key="1">
    <source>
        <dbReference type="EMBL" id="GAA5497066.1"/>
    </source>
</evidence>
<dbReference type="CDD" id="cd07820">
    <property type="entry name" value="SRPBCC_3"/>
    <property type="match status" value="1"/>
</dbReference>
<dbReference type="InterPro" id="IPR023393">
    <property type="entry name" value="START-like_dom_sf"/>
</dbReference>
<dbReference type="EMBL" id="BAABRL010000011">
    <property type="protein sequence ID" value="GAA5497066.1"/>
    <property type="molecule type" value="Genomic_DNA"/>
</dbReference>
<gene>
    <name evidence="1" type="ORF">Rhal01_03254</name>
</gene>
<accession>A0ABP9V334</accession>
<dbReference type="Gene3D" id="3.30.530.20">
    <property type="match status" value="1"/>
</dbReference>
<organism evidence="1 2">
    <name type="scientific">Rubritalea halochordaticola</name>
    <dbReference type="NCBI Taxonomy" id="714537"/>
    <lineage>
        <taxon>Bacteria</taxon>
        <taxon>Pseudomonadati</taxon>
        <taxon>Verrucomicrobiota</taxon>
        <taxon>Verrucomicrobiia</taxon>
        <taxon>Verrucomicrobiales</taxon>
        <taxon>Rubritaleaceae</taxon>
        <taxon>Rubritalea</taxon>
    </lineage>
</organism>
<proteinExistence type="predicted"/>
<evidence type="ECO:0008006" key="3">
    <source>
        <dbReference type="Google" id="ProtNLM"/>
    </source>
</evidence>
<name>A0ABP9V334_9BACT</name>
<dbReference type="SUPFAM" id="SSF55961">
    <property type="entry name" value="Bet v1-like"/>
    <property type="match status" value="1"/>
</dbReference>